<dbReference type="EMBL" id="AMXN01000009">
    <property type="protein sequence ID" value="ELS59543.1"/>
    <property type="molecule type" value="Genomic_DNA"/>
</dbReference>
<evidence type="ECO:0000313" key="2">
    <source>
        <dbReference type="Proteomes" id="UP000011182"/>
    </source>
</evidence>
<comment type="caution">
    <text evidence="1">The sequence shown here is derived from an EMBL/GenBank/DDBJ whole genome shotgun (WGS) entry which is preliminary data.</text>
</comment>
<dbReference type="Proteomes" id="UP000011182">
    <property type="component" value="Unassembled WGS sequence"/>
</dbReference>
<accession>A0A9W5LF32</accession>
<dbReference type="RefSeq" id="WP_003241719.1">
    <property type="nucleotide sequence ID" value="NZ_AMXN01000009.1"/>
</dbReference>
<reference evidence="1 2" key="1">
    <citation type="journal article" date="2014" name="Syst. Appl. Microbiol.">
        <title>Genomic insights into the taxonomic status of the three subspecies of Bacillus subtilis.</title>
        <authorList>
            <person name="Yi H."/>
            <person name="Chun J."/>
            <person name="Cha C.J."/>
        </authorList>
    </citation>
    <scope>NUCLEOTIDE SEQUENCE [LARGE SCALE GENOMIC DNA]</scope>
    <source>
        <strain evidence="1 2">KCTC 13429</strain>
    </source>
</reference>
<organism evidence="1 2">
    <name type="scientific">Bacillus inaquosorum KCTC 13429</name>
    <dbReference type="NCBI Taxonomy" id="1236548"/>
    <lineage>
        <taxon>Bacteria</taxon>
        <taxon>Bacillati</taxon>
        <taxon>Bacillota</taxon>
        <taxon>Bacilli</taxon>
        <taxon>Bacillales</taxon>
        <taxon>Bacillaceae</taxon>
        <taxon>Bacillus</taxon>
    </lineage>
</organism>
<name>A0A9W5LF32_9BACI</name>
<evidence type="ECO:0000313" key="1">
    <source>
        <dbReference type="EMBL" id="ELS59543.1"/>
    </source>
</evidence>
<gene>
    <name evidence="1" type="ORF">BSI_39240</name>
</gene>
<sequence>MFYKIGIIENMNEYGSLNLKTTREFTQEEYTKYVKTVDYLALHLKNKHLYELIVRNGEELEKFLETFKDENPTPATLENPGNILFEANRLLMNYLSMLRTYNDLIPSALSKTLNSDVKKEFEKILSKMYDDFFEFRFLIRLRNYAQHFNIPFTSIIPGYDGLQVAINQRELLKYSGWSAVKEEIEEMEEAIVMDGFAHTMNKIMKEVFVLTTKFYIKYITDSGEWISSLQKEVGGEELVLVYSYSEELFEEGNVKFSIMQSPDYIEAMDELKRLS</sequence>
<keyword evidence="2" id="KW-1185">Reference proteome</keyword>
<proteinExistence type="predicted"/>
<dbReference type="AlphaFoldDB" id="A0A9W5LF32"/>
<protein>
    <submittedName>
        <fullName evidence="1">Uncharacterized protein</fullName>
    </submittedName>
</protein>